<dbReference type="Pfam" id="PF12771">
    <property type="entry name" value="SusD-like_2"/>
    <property type="match status" value="1"/>
</dbReference>
<reference evidence="1 2" key="1">
    <citation type="submission" date="2021-12" db="EMBL/GenBank/DDBJ databases">
        <title>Genome sequencing of bacteria with rrn-lacking chromosome and rrn-plasmid.</title>
        <authorList>
            <person name="Anda M."/>
            <person name="Iwasaki W."/>
        </authorList>
    </citation>
    <scope>NUCLEOTIDE SEQUENCE [LARGE SCALE GENOMIC DNA]</scope>
    <source>
        <strain evidence="1 2">DSM 100852</strain>
    </source>
</reference>
<dbReference type="EMBL" id="AP025314">
    <property type="protein sequence ID" value="BDD09982.1"/>
    <property type="molecule type" value="Genomic_DNA"/>
</dbReference>
<proteinExistence type="predicted"/>
<dbReference type="SUPFAM" id="SSF48452">
    <property type="entry name" value="TPR-like"/>
    <property type="match status" value="1"/>
</dbReference>
<evidence type="ECO:0000313" key="1">
    <source>
        <dbReference type="EMBL" id="BDD09982.1"/>
    </source>
</evidence>
<organism evidence="1 2">
    <name type="scientific">Fulvitalea axinellae</name>
    <dbReference type="NCBI Taxonomy" id="1182444"/>
    <lineage>
        <taxon>Bacteria</taxon>
        <taxon>Pseudomonadati</taxon>
        <taxon>Bacteroidota</taxon>
        <taxon>Cytophagia</taxon>
        <taxon>Cytophagales</taxon>
        <taxon>Persicobacteraceae</taxon>
        <taxon>Fulvitalea</taxon>
    </lineage>
</organism>
<dbReference type="AlphaFoldDB" id="A0AAU9CX40"/>
<dbReference type="Gene3D" id="1.25.40.390">
    <property type="match status" value="1"/>
</dbReference>
<name>A0AAU9CX40_9BACT</name>
<dbReference type="PROSITE" id="PS51257">
    <property type="entry name" value="PROKAR_LIPOPROTEIN"/>
    <property type="match status" value="1"/>
</dbReference>
<protein>
    <recommendedName>
        <fullName evidence="3">SusD/RagB family nutrient-binding outer membrane lipoprotein</fullName>
    </recommendedName>
</protein>
<accession>A0AAU9CX40</accession>
<gene>
    <name evidence="1" type="ORF">FUAX_24140</name>
</gene>
<sequence length="506" mass="57671">MIRRYLIIALLALSAACTDRDFEDVNRSPNQITDARPLFLLNTTLKSTYQSSYSFDFKVAGSWAHQTVRLDIPPDRYESFGTELTNMWDDVYGRSRNLNDVLERTENAETYEDQAVRALALIGKVVGFSRLTDSYGDIPYFKAGVLEDGELIAYTPYDSQEEIYKDMIAKLKEAITLLEDKNTLDMTGADRLYEGNLGDWQRFANSLLLRLGMRMSYVDESLAASTVSEALARNLIDSDEQSAYWENTVDIGYWNNYFSDLESGTRAHVAALLVDYLKDNNDPRVATFANPVMEGEFAGEFRGLFNGVQSVSNDNAFSYVGSYTYQKWVPSPVLLYSEVCFLKAEAYLKGVGVAKNEDMANDWYRKGVESSLRYWSFEWIDEGAREGMETPYSEADITAFMASPIATLTGAEDEKYQQIMEQKWVSLVNNYSESYAEVRRTGYPVIEKRVSSKDGFDYYLGDTDGVMPRRVQYPVKQGTLNEENYLKAVQATDNNSLLYKVWWDAR</sequence>
<dbReference type="RefSeq" id="WP_338391565.1">
    <property type="nucleotide sequence ID" value="NZ_AP025314.1"/>
</dbReference>
<keyword evidence="2" id="KW-1185">Reference proteome</keyword>
<dbReference type="InterPro" id="IPR041662">
    <property type="entry name" value="SusD-like_2"/>
</dbReference>
<evidence type="ECO:0008006" key="3">
    <source>
        <dbReference type="Google" id="ProtNLM"/>
    </source>
</evidence>
<evidence type="ECO:0000313" key="2">
    <source>
        <dbReference type="Proteomes" id="UP001348817"/>
    </source>
</evidence>
<dbReference type="InterPro" id="IPR011990">
    <property type="entry name" value="TPR-like_helical_dom_sf"/>
</dbReference>
<dbReference type="Proteomes" id="UP001348817">
    <property type="component" value="Chromosome"/>
</dbReference>
<dbReference type="KEGG" id="fax:FUAX_24140"/>